<keyword evidence="1" id="KW-0812">Transmembrane</keyword>
<gene>
    <name evidence="2" type="ORF">GOQ27_00620</name>
</gene>
<evidence type="ECO:0000256" key="1">
    <source>
        <dbReference type="SAM" id="Phobius"/>
    </source>
</evidence>
<dbReference type="RefSeq" id="WP_203364874.1">
    <property type="nucleotide sequence ID" value="NZ_WSFT01000006.1"/>
</dbReference>
<evidence type="ECO:0000313" key="2">
    <source>
        <dbReference type="EMBL" id="MBS4536941.1"/>
    </source>
</evidence>
<dbReference type="Proteomes" id="UP000724672">
    <property type="component" value="Unassembled WGS sequence"/>
</dbReference>
<dbReference type="InterPro" id="IPR021737">
    <property type="entry name" value="Phage_phiKZ_Orf197"/>
</dbReference>
<keyword evidence="3" id="KW-1185">Reference proteome</keyword>
<evidence type="ECO:0000313" key="3">
    <source>
        <dbReference type="Proteomes" id="UP000724672"/>
    </source>
</evidence>
<name>A0A942UV15_9FIRM</name>
<proteinExistence type="predicted"/>
<accession>A0A942UV15</accession>
<reference evidence="2" key="1">
    <citation type="submission" date="2019-12" db="EMBL/GenBank/DDBJ databases">
        <title>Clostridiaceae gen. nov. sp. nov., isolated from sediment in Xinjiang, China.</title>
        <authorList>
            <person name="Zhang R."/>
        </authorList>
    </citation>
    <scope>NUCLEOTIDE SEQUENCE</scope>
    <source>
        <strain evidence="2">D2Q-11</strain>
    </source>
</reference>
<feature type="transmembrane region" description="Helical" evidence="1">
    <location>
        <begin position="66"/>
        <end position="83"/>
    </location>
</feature>
<feature type="transmembrane region" description="Helical" evidence="1">
    <location>
        <begin position="36"/>
        <end position="60"/>
    </location>
</feature>
<organism evidence="2 3">
    <name type="scientific">Anaeromonas frigoriresistens</name>
    <dbReference type="NCBI Taxonomy" id="2683708"/>
    <lineage>
        <taxon>Bacteria</taxon>
        <taxon>Bacillati</taxon>
        <taxon>Bacillota</taxon>
        <taxon>Tissierellia</taxon>
        <taxon>Tissierellales</taxon>
        <taxon>Thermohalobacteraceae</taxon>
        <taxon>Anaeromonas</taxon>
    </lineage>
</organism>
<feature type="transmembrane region" description="Helical" evidence="1">
    <location>
        <begin position="253"/>
        <end position="271"/>
    </location>
</feature>
<feature type="transmembrane region" description="Helical" evidence="1">
    <location>
        <begin position="104"/>
        <end position="124"/>
    </location>
</feature>
<sequence>MLEINIFYSLLLAHFLSDFVFQTNKSVNDRLNKKREIYIIANLKHCIIHLITTLLLISFYFSSLSIIKTLAIMIVLIAVHFIIDIFKSIINNIYKYKKYKFEIFLTDQVIHFLFLLIATVLISYDNTSNISIKLMYDIIIPPIKYINLNGKILIVANLIVIGTWGCGIFIKLFLEHLNYKHDKDINEEDYFEDVNISKKSGKMNGGFYIGFLERLFIITAISINMPEVIGFTLATKSIARFKNFDKDKFVEEFIIGSFISFIFAIIIGFLIKKLSVFY</sequence>
<dbReference type="AlphaFoldDB" id="A0A942UV15"/>
<keyword evidence="1" id="KW-1133">Transmembrane helix</keyword>
<comment type="caution">
    <text evidence="2">The sequence shown here is derived from an EMBL/GenBank/DDBJ whole genome shotgun (WGS) entry which is preliminary data.</text>
</comment>
<protein>
    <submittedName>
        <fullName evidence="2">DUF3307 domain-containing protein</fullName>
    </submittedName>
</protein>
<dbReference type="Pfam" id="PF11750">
    <property type="entry name" value="DUF3307"/>
    <property type="match status" value="1"/>
</dbReference>
<keyword evidence="1" id="KW-0472">Membrane</keyword>
<feature type="transmembrane region" description="Helical" evidence="1">
    <location>
        <begin position="152"/>
        <end position="174"/>
    </location>
</feature>
<dbReference type="EMBL" id="WSFT01000006">
    <property type="protein sequence ID" value="MBS4536941.1"/>
    <property type="molecule type" value="Genomic_DNA"/>
</dbReference>
<feature type="transmembrane region" description="Helical" evidence="1">
    <location>
        <begin position="207"/>
        <end position="233"/>
    </location>
</feature>